<dbReference type="PANTHER" id="PTHR45527">
    <property type="entry name" value="NONRIBOSOMAL PEPTIDE SYNTHETASE"/>
    <property type="match status" value="1"/>
</dbReference>
<dbReference type="CDD" id="cd05930">
    <property type="entry name" value="A_NRPS"/>
    <property type="match status" value="1"/>
</dbReference>
<dbReference type="PROSITE" id="PS50075">
    <property type="entry name" value="CARRIER"/>
    <property type="match status" value="2"/>
</dbReference>
<dbReference type="NCBIfam" id="TIGR01720">
    <property type="entry name" value="NRPS-para261"/>
    <property type="match status" value="2"/>
</dbReference>
<comment type="similarity">
    <text evidence="2">Belongs to the ATP-dependent AMP-binding enzyme family.</text>
</comment>
<dbReference type="Pfam" id="PF00550">
    <property type="entry name" value="PP-binding"/>
    <property type="match status" value="2"/>
</dbReference>
<evidence type="ECO:0000256" key="6">
    <source>
        <dbReference type="ARBA" id="ARBA00023194"/>
    </source>
</evidence>
<dbReference type="Gene3D" id="3.30.559.10">
    <property type="entry name" value="Chloramphenicol acetyltransferase-like domain"/>
    <property type="match status" value="5"/>
</dbReference>
<keyword evidence="4" id="KW-0597">Phosphoprotein</keyword>
<evidence type="ECO:0000256" key="2">
    <source>
        <dbReference type="ARBA" id="ARBA00006432"/>
    </source>
</evidence>
<dbReference type="InterPro" id="IPR025110">
    <property type="entry name" value="AMP-bd_C"/>
</dbReference>
<dbReference type="InterPro" id="IPR010060">
    <property type="entry name" value="NRPS_synth"/>
</dbReference>
<keyword evidence="5" id="KW-0677">Repeat</keyword>
<dbReference type="SUPFAM" id="SSF52777">
    <property type="entry name" value="CoA-dependent acyltransferases"/>
    <property type="match status" value="10"/>
</dbReference>
<dbReference type="FunFam" id="1.10.1200.10:FF:000005">
    <property type="entry name" value="Nonribosomal peptide synthetase 1"/>
    <property type="match status" value="2"/>
</dbReference>
<dbReference type="InterPro" id="IPR000873">
    <property type="entry name" value="AMP-dep_synth/lig_dom"/>
</dbReference>
<dbReference type="Gene3D" id="3.30.300.30">
    <property type="match status" value="2"/>
</dbReference>
<keyword evidence="3" id="KW-0596">Phosphopantetheine</keyword>
<dbReference type="UniPathway" id="UPA00011"/>
<dbReference type="FunFam" id="2.30.38.10:FF:000001">
    <property type="entry name" value="Non-ribosomal peptide synthetase PvdI"/>
    <property type="match status" value="1"/>
</dbReference>
<protein>
    <recommendedName>
        <fullName evidence="7">Carrier domain-containing protein</fullName>
    </recommendedName>
</protein>
<dbReference type="GO" id="GO:0005737">
    <property type="term" value="C:cytoplasm"/>
    <property type="evidence" value="ECO:0007669"/>
    <property type="project" value="TreeGrafter"/>
</dbReference>
<dbReference type="PROSITE" id="PS00012">
    <property type="entry name" value="PHOSPHOPANTETHEINE"/>
    <property type="match status" value="2"/>
</dbReference>
<dbReference type="EMBL" id="MUMY01000009">
    <property type="protein sequence ID" value="ONM48509.1"/>
    <property type="molecule type" value="Genomic_DNA"/>
</dbReference>
<dbReference type="FunFam" id="3.40.50.980:FF:000001">
    <property type="entry name" value="Non-ribosomal peptide synthetase"/>
    <property type="match status" value="2"/>
</dbReference>
<dbReference type="Proteomes" id="UP000188836">
    <property type="component" value="Unassembled WGS sequence"/>
</dbReference>
<dbReference type="Pfam" id="PF13193">
    <property type="entry name" value="AMP-binding_C"/>
    <property type="match status" value="2"/>
</dbReference>
<accession>A0A1V2TG68</accession>
<proteinExistence type="inferred from homology"/>
<dbReference type="Gene3D" id="1.10.1200.10">
    <property type="entry name" value="ACP-like"/>
    <property type="match status" value="2"/>
</dbReference>
<comment type="caution">
    <text evidence="8">The sequence shown here is derived from an EMBL/GenBank/DDBJ whole genome shotgun (WGS) entry which is preliminary data.</text>
</comment>
<dbReference type="Gene3D" id="3.40.50.980">
    <property type="match status" value="2"/>
</dbReference>
<dbReference type="InterPro" id="IPR009081">
    <property type="entry name" value="PP-bd_ACP"/>
</dbReference>
<dbReference type="Gene3D" id="3.40.50.12780">
    <property type="entry name" value="N-terminal domain of ligase-like"/>
    <property type="match status" value="1"/>
</dbReference>
<dbReference type="GO" id="GO:0017000">
    <property type="term" value="P:antibiotic biosynthetic process"/>
    <property type="evidence" value="ECO:0007669"/>
    <property type="project" value="UniProtKB-KW"/>
</dbReference>
<dbReference type="FunFam" id="3.30.300.30:FF:000010">
    <property type="entry name" value="Enterobactin synthetase component F"/>
    <property type="match status" value="1"/>
</dbReference>
<dbReference type="InterPro" id="IPR023213">
    <property type="entry name" value="CAT-like_dom_sf"/>
</dbReference>
<feature type="domain" description="Carrier" evidence="7">
    <location>
        <begin position="934"/>
        <end position="1008"/>
    </location>
</feature>
<dbReference type="SUPFAM" id="SSF47336">
    <property type="entry name" value="ACP-like"/>
    <property type="match status" value="2"/>
</dbReference>
<reference evidence="8 9" key="1">
    <citation type="journal article" date="2016" name="Antonie Van Leeuwenhoek">
        <title>Nocardia donostiensis sp. nov., isolated from human respiratory specimens.</title>
        <authorList>
            <person name="Ercibengoa M."/>
            <person name="Bell M."/>
            <person name="Marimon J.M."/>
            <person name="Humrighouse B."/>
            <person name="Klenk H.P."/>
            <person name="Potter G."/>
            <person name="Perez-Trallero E."/>
        </authorList>
    </citation>
    <scope>NUCLEOTIDE SEQUENCE [LARGE SCALE GENOMIC DNA]</scope>
    <source>
        <strain evidence="8 9">X1655</strain>
    </source>
</reference>
<comment type="cofactor">
    <cofactor evidence="1">
        <name>pantetheine 4'-phosphate</name>
        <dbReference type="ChEBI" id="CHEBI:47942"/>
    </cofactor>
</comment>
<dbReference type="SMART" id="SM00823">
    <property type="entry name" value="PKS_PP"/>
    <property type="match status" value="2"/>
</dbReference>
<dbReference type="InterPro" id="IPR020806">
    <property type="entry name" value="PKS_PP-bd"/>
</dbReference>
<dbReference type="RefSeq" id="WP_077116766.1">
    <property type="nucleotide sequence ID" value="NZ_MUKP01000024.1"/>
</dbReference>
<dbReference type="NCBIfam" id="NF003417">
    <property type="entry name" value="PRK04813.1"/>
    <property type="match status" value="2"/>
</dbReference>
<sequence length="3490" mass="376613">MTTAETTTVETTEAWAVGEAQRAALAAGDHCVDLYLELSGPATADTVCAAVDTAMAECPVLHSVFRVDDAGAVRVYETIRTPAETIAADIADPGRFVSDWIERERTRALDIANGPLYRQVVIRFADGRLGWYQRYHRLVNNEAGMLAVAARVRDVLDDVPSPLDPTPPFGAVSDRLENEHRYRESGVWAADRDYWERYLADAARPRPLPVQAGSHGADRATGGPWTEIAASPELTRITRACGGGAPAVVLAAVAIYISRLTSTSDLVIAVSNGETTVPLRLSVRPHLTFDALAKRVGLELRRTRRHRYLSDIDDPWSESPVHGQWPITVRMLSAAALDRIGGSAVTASAGVGAELTVCVDDRAAAGRGLAVVGVDQRRHRERIVALLDRLVRAAHMPIGRTGLGESADTGYLVVRRADAVLAEPTPTVAALLTEQASRSPEAVALVEDERHLSYADLHATSNRLARRLIRIGVGPEQPVAVAIGPSIDQILAVHAVLTAGGAYLPLDPEHPRDRHTYLLDVTRPVCVLTTRRDPWDPPPGTRVVHLDELDLSGESPARVTDADRIAPLRPENLAYVLFTSGSTGRPKGVGVTHAALSTHLGWIQHVHGLDDTDVVLRKTALSFDVSAWEVLWPFTAGARVVVGAPDAHRGPVEIARLIAEHAVTTVQFTPSTLTAHRRTVTEPFAASVRRVLVAGETMTPTLVAQLPTIAPGARYDNLYGPTEATVAVTRHEIGREDIDTVPIGAPSWDTHAYVLDPCLHPVPVGMPGELYLGGAALARGYVHRPGLTAARFVADPFGGAGGLLYRTGDIVRSTGRGELEYLGRADFQVKLRGIRIELGEIEAVLAGQESVAQAVAVVHRGDGSVGDRLIAYVTPATGYRIDPTALEQQLGEVLPRHMVPSPIVALTALPTNRSGKIDRAALPAPVVRPVPFRAPRTRTEQELAAVFAEVLGRETVGVDESFFALGGDSIMSILLVSRARAHGIVITAQQVYEHRSVARLAAIAEAAGGSDVPRLPEPPGGGVGELPLTPVIRFLVERGGNFHRFCQSMTLELPDGIDRTAMVSTISAVVDHHDMLRSRLYRDAEGEWHLLVTPPGSVDVDTLIDHVVHGPGLDGAALAELAAAELDAAVDRIDPAAGAVLRFVWLTPQDRRSPGLLIVAAHHIAVDGVSWRILLPDFIAAWAAVSAGNTPELPSVGTSMRAWSHALTDAARDPVRVAELPVWHEIVAGPQPSFGDRPFDPHRDFAQHVAHTAIELDERDTAALITAVPDHYRARVADALLTALALAVVRWRYRRGDGERSVLLRLEGHGREQDAVPGADLSRTVGWFTSIVPARLDLTGVDITDAFAGGPAMGAAIKAVKEQLRSTPHNGFGYGLLRYLNEETAAQLPSEEPGEISFNYFGHITGADIPEELSGIGWLPSPEYSTLPIRPDARRGAFGAVEVDSIVVGGRLRTSIGYARTLFTDSQGGELVQLWHEALLAIARHARDARTRGGHTPSDFPLVDLTQNDIERWEAHYPALTDVWPVSPLQAGMMFHALFDPGAVDVYTVQLVLTLDGTVDAARLRSAATAVLTRYANLRTAFTVDETGFPVQLVIDDVELPWREITLTEASAGEFDRVLDAERVTPFDLTRPPLLRFLLARRGADRTELVVTYHHVLLDGWSIPLLLGQIVFGYADMAVEAPRPYRHYVEWLAGRDRQASLRAWAEALSGVSEPTLLTGNAIGGAPAALPLEHEFVLDEATTQRLSRLATELEVTENVVLQAAWAILLARMTDRTDVVFGATVSGRPDALPGIETMIGLFINTVPVRIRIATEETVGSLLRRVRREQFDLSAHHHLGLPDIASRVDLGERGLFDTLLVVESYPFDRAGLRAHAASNAGVAITGLRSREATHYALTLTVRRTDRLHVLASWRPDLLDEAAVTRLGERLIGVLSAITANPDSAVADIDPLDAAERSLVLERWQRPGGPVPEATVVDLFRAHAATRPHAVAVRYGERALTYRELDQESEKLARALGTRGVGAESLVVVAVSRSVELIVGLLGVLRAGAGYVPLDLDNPQRRIEFVLTETQPACIVTTDADRAVLPAEGPPCLVLDRGTSELADTTMPLDNTPAAPRPGNTAYVLYTSGSTGRPKGVCVTHRNVVAMLAGARAMLDTDNTDVWTMFHSPAFDFSVWEMWGALTSGGTLVIVDADLTRSPAEFADLLSKERVTVLSQTPSAFYALLDSATDWDTGPTLRHIVLGGEALDLRRLHTWYNAHPDARTRISNLYGITEATVHATQLTVNRERARSARASVIGRGLPGMMVRVLDSRLRPAPVGAAGELYLAGDQIARGYHARAAATADRYVADPFGAPGTRMYRTGDLARWSTDGQLEYLGRGDEQVKIRGYRIEPAEVETALLEHDAVAQAAVTARADGPAPRLVAYVVSAPGAALEQTALETHIAQQVPSYMRPAAIVVLDALPLTANGKLDRAALPDPVIRPRSRQAPRTPAEQAIAEVFAEVLGVDGVGVDDSFFTLGGDSITSIQLASRARARGLHFTPRDVFEHRTVAGIAARARATAEDARGPRLPELPGAGVGELPLTPIVGWLVERGGTFRRVNQTLTVELPAGIDHDTLTLAIAALVDRHDMLRSRLFRDGTGEWRLETAPPGTIDPAQVLRRCEIDDDADTMRTVAAVELAAALDRLDPAAGVVVQFVWLEPEHRSVPARLIICAHHIAVDGVSWRILLPDLFAAVQAAAKGAPPHWEPPGTSMRRWAHALVDAAHAPDRVAELDLWRRICATPDPLLGSRPFDAGIDTASRVMTVEITVDETVTESLVRTVPALFHAGVDEILVSALAVALTVWRARRGETAPVSLIRLEGHGREEQIAPGVDLSRTVGWCTSLYPARLDLTGIDLTGALAGADAAGTVIKTVKEQLRAIPDHGIGYGLLRYLNPDTAESLPGPIPGQIGFNYLGRVDDHGAGMLATPLTDPDLPAAATIDVNALVAGSRLRAGFSYPQTLLDGTDVSELADLWVAALSAITAHARTPHAGGHTPSDFPLARVGSDDITQWERAYGQLTDVWPLAPLQSGLYFHAVLAEPVTADDEAAVDVYNVQAVVRFRGPVDRDRLRRAAHELLRRYPNLRAAFVADATGAPWQVVSETVVLPWRDVDVPAESDLAELVAEERARRFSPAAPPLMRFTLARLSDSEHILIATYHHILLDGWSVPLVMRDLLALYATDGPLPPPEGTFRSYLEWVHGRDTAASATAWRRALADVSTPTLVAYPSHTREIASLTAEYRWSLDAETTGALGVTASELGVTVNTVLQVAWGILLGRRLGYHDVVFGAIVSGRPAALLGVESIVGLCINTVPVRVRFDADTSVAALLRSVQAEQAELIEHHHLGLTDIIAAAGTRHILFDTIMAYESYPVDTERLAASASAIDGVTCTGIELHDTAHYPLTLTVYPGTALAIRFSYRRDVFDEAQVAAIGETLRNLLTALMRDPHTTLEALYGPEITT</sequence>
<dbReference type="InterPro" id="IPR001242">
    <property type="entry name" value="Condensation_dom"/>
</dbReference>
<dbReference type="CDD" id="cd19543">
    <property type="entry name" value="DCL_NRPS"/>
    <property type="match status" value="2"/>
</dbReference>
<dbReference type="Gene3D" id="3.30.559.30">
    <property type="entry name" value="Nonribosomal peptide synthetase, condensation domain"/>
    <property type="match status" value="5"/>
</dbReference>
<dbReference type="InterPro" id="IPR045851">
    <property type="entry name" value="AMP-bd_C_sf"/>
</dbReference>
<evidence type="ECO:0000256" key="3">
    <source>
        <dbReference type="ARBA" id="ARBA00022450"/>
    </source>
</evidence>
<dbReference type="InterPro" id="IPR006162">
    <property type="entry name" value="Ppantetheine_attach_site"/>
</dbReference>
<dbReference type="FunFam" id="3.40.50.12780:FF:000012">
    <property type="entry name" value="Non-ribosomal peptide synthetase"/>
    <property type="match status" value="2"/>
</dbReference>
<keyword evidence="9" id="KW-1185">Reference proteome</keyword>
<name>A0A1V2TG68_9NOCA</name>
<feature type="domain" description="Carrier" evidence="7">
    <location>
        <begin position="2482"/>
        <end position="2556"/>
    </location>
</feature>
<dbReference type="Pfam" id="PF00668">
    <property type="entry name" value="Condensation"/>
    <property type="match status" value="5"/>
</dbReference>
<dbReference type="InterPro" id="IPR036736">
    <property type="entry name" value="ACP-like_sf"/>
</dbReference>
<dbReference type="GO" id="GO:0044550">
    <property type="term" value="P:secondary metabolite biosynthetic process"/>
    <property type="evidence" value="ECO:0007669"/>
    <property type="project" value="UniProtKB-ARBA"/>
</dbReference>
<dbReference type="CDD" id="cd17643">
    <property type="entry name" value="A_NRPS_Cytc1-like"/>
    <property type="match status" value="1"/>
</dbReference>
<dbReference type="GO" id="GO:0031177">
    <property type="term" value="F:phosphopantetheine binding"/>
    <property type="evidence" value="ECO:0007669"/>
    <property type="project" value="InterPro"/>
</dbReference>
<dbReference type="SUPFAM" id="SSF56801">
    <property type="entry name" value="Acetyl-CoA synthetase-like"/>
    <property type="match status" value="2"/>
</dbReference>
<dbReference type="OrthoDB" id="4501954at2"/>
<evidence type="ECO:0000313" key="8">
    <source>
        <dbReference type="EMBL" id="ONM48509.1"/>
    </source>
</evidence>
<evidence type="ECO:0000256" key="5">
    <source>
        <dbReference type="ARBA" id="ARBA00022737"/>
    </source>
</evidence>
<keyword evidence="6" id="KW-0045">Antibiotic biosynthesis</keyword>
<evidence type="ECO:0000256" key="4">
    <source>
        <dbReference type="ARBA" id="ARBA00022553"/>
    </source>
</evidence>
<dbReference type="PROSITE" id="PS00455">
    <property type="entry name" value="AMP_BINDING"/>
    <property type="match status" value="2"/>
</dbReference>
<dbReference type="InterPro" id="IPR020845">
    <property type="entry name" value="AMP-binding_CS"/>
</dbReference>
<dbReference type="GO" id="GO:0008610">
    <property type="term" value="P:lipid biosynthetic process"/>
    <property type="evidence" value="ECO:0007669"/>
    <property type="project" value="UniProtKB-ARBA"/>
</dbReference>
<dbReference type="InterPro" id="IPR042099">
    <property type="entry name" value="ANL_N_sf"/>
</dbReference>
<dbReference type="Pfam" id="PF00501">
    <property type="entry name" value="AMP-binding"/>
    <property type="match status" value="2"/>
</dbReference>
<dbReference type="InterPro" id="IPR010071">
    <property type="entry name" value="AA_adenyl_dom"/>
</dbReference>
<organism evidence="8 9">
    <name type="scientific">Nocardia donostiensis</name>
    <dbReference type="NCBI Taxonomy" id="1538463"/>
    <lineage>
        <taxon>Bacteria</taxon>
        <taxon>Bacillati</taxon>
        <taxon>Actinomycetota</taxon>
        <taxon>Actinomycetes</taxon>
        <taxon>Mycobacteriales</taxon>
        <taxon>Nocardiaceae</taxon>
        <taxon>Nocardia</taxon>
    </lineage>
</organism>
<dbReference type="NCBIfam" id="TIGR01733">
    <property type="entry name" value="AA-adenyl-dom"/>
    <property type="match status" value="2"/>
</dbReference>
<dbReference type="STRING" id="1538463.B0T36_04680"/>
<dbReference type="GO" id="GO:0016874">
    <property type="term" value="F:ligase activity"/>
    <property type="evidence" value="ECO:0007669"/>
    <property type="project" value="UniProtKB-KW"/>
</dbReference>
<dbReference type="Gene3D" id="2.30.38.10">
    <property type="entry name" value="Luciferase, Domain 3"/>
    <property type="match status" value="1"/>
</dbReference>
<dbReference type="PANTHER" id="PTHR45527:SF1">
    <property type="entry name" value="FATTY ACID SYNTHASE"/>
    <property type="match status" value="1"/>
</dbReference>
<gene>
    <name evidence="8" type="ORF">B0T46_12520</name>
</gene>
<evidence type="ECO:0000259" key="7">
    <source>
        <dbReference type="PROSITE" id="PS50075"/>
    </source>
</evidence>
<dbReference type="GO" id="GO:0043041">
    <property type="term" value="P:amino acid activation for nonribosomal peptide biosynthetic process"/>
    <property type="evidence" value="ECO:0007669"/>
    <property type="project" value="TreeGrafter"/>
</dbReference>
<evidence type="ECO:0000256" key="1">
    <source>
        <dbReference type="ARBA" id="ARBA00001957"/>
    </source>
</evidence>
<evidence type="ECO:0000313" key="9">
    <source>
        <dbReference type="Proteomes" id="UP000188836"/>
    </source>
</evidence>